<dbReference type="PANTHER" id="PTHR28128">
    <property type="entry name" value="GOLGI APPARATUS MEMBRANE PROTEIN TVP15"/>
    <property type="match status" value="1"/>
</dbReference>
<evidence type="ECO:0000256" key="3">
    <source>
        <dbReference type="ARBA" id="ARBA00022989"/>
    </source>
</evidence>
<dbReference type="GO" id="GO:0016020">
    <property type="term" value="C:membrane"/>
    <property type="evidence" value="ECO:0007669"/>
    <property type="project" value="UniProtKB-SubCell"/>
</dbReference>
<dbReference type="PANTHER" id="PTHR28128:SF1">
    <property type="entry name" value="GOLGI APPARATUS MEMBRANE PROTEIN TVP15"/>
    <property type="match status" value="1"/>
</dbReference>
<gene>
    <name evidence="6" type="ORF">DM01DRAFT_1187516</name>
</gene>
<accession>A0A1X2GR18</accession>
<keyword evidence="3 5" id="KW-1133">Transmembrane helix</keyword>
<name>A0A1X2GR18_9FUNG</name>
<dbReference type="EMBL" id="MCGT01000005">
    <property type="protein sequence ID" value="ORX59520.1"/>
    <property type="molecule type" value="Genomic_DNA"/>
</dbReference>
<evidence type="ECO:0008006" key="8">
    <source>
        <dbReference type="Google" id="ProtNLM"/>
    </source>
</evidence>
<comment type="caution">
    <text evidence="6">The sequence shown here is derived from an EMBL/GenBank/DDBJ whole genome shotgun (WGS) entry which is preliminary data.</text>
</comment>
<sequence length="178" mass="19933">MLSRENSQTVIFLFLGALNILLYLLVFVAAILKAKDGKLAEIIQSVYCMLISIFLAMNEFKTFNFSDVYLGFLGLHVGKGLVMLFLGCAVMCENAYNIIVAILGFTIGLGYIIVSFVPLAPLPADLHTLWKIRRRPEDISDLPCQFYTPKKADPFPLIQHPSFLPATTVHPMHLSPHY</sequence>
<protein>
    <recommendedName>
        <fullName evidence="8">COPI associated</fullName>
    </recommendedName>
</protein>
<evidence type="ECO:0000313" key="6">
    <source>
        <dbReference type="EMBL" id="ORX59520.1"/>
    </source>
</evidence>
<evidence type="ECO:0000256" key="4">
    <source>
        <dbReference type="ARBA" id="ARBA00023136"/>
    </source>
</evidence>
<keyword evidence="4 5" id="KW-0472">Membrane</keyword>
<keyword evidence="2 5" id="KW-0812">Transmembrane</keyword>
<evidence type="ECO:0000313" key="7">
    <source>
        <dbReference type="Proteomes" id="UP000242146"/>
    </source>
</evidence>
<dbReference type="Proteomes" id="UP000242146">
    <property type="component" value="Unassembled WGS sequence"/>
</dbReference>
<evidence type="ECO:0000256" key="1">
    <source>
        <dbReference type="ARBA" id="ARBA00004141"/>
    </source>
</evidence>
<dbReference type="InterPro" id="IPR013714">
    <property type="entry name" value="Golgi_TVP15"/>
</dbReference>
<feature type="transmembrane region" description="Helical" evidence="5">
    <location>
        <begin position="98"/>
        <end position="120"/>
    </location>
</feature>
<feature type="transmembrane region" description="Helical" evidence="5">
    <location>
        <begin position="69"/>
        <end position="91"/>
    </location>
</feature>
<dbReference type="Pfam" id="PF08507">
    <property type="entry name" value="COPI_assoc"/>
    <property type="match status" value="1"/>
</dbReference>
<keyword evidence="7" id="KW-1185">Reference proteome</keyword>
<reference evidence="6 7" key="1">
    <citation type="submission" date="2016-07" db="EMBL/GenBank/DDBJ databases">
        <title>Pervasive Adenine N6-methylation of Active Genes in Fungi.</title>
        <authorList>
            <consortium name="DOE Joint Genome Institute"/>
            <person name="Mondo S.J."/>
            <person name="Dannebaum R.O."/>
            <person name="Kuo R.C."/>
            <person name="Labutti K."/>
            <person name="Haridas S."/>
            <person name="Kuo A."/>
            <person name="Salamov A."/>
            <person name="Ahrendt S.R."/>
            <person name="Lipzen A."/>
            <person name="Sullivan W."/>
            <person name="Andreopoulos W.B."/>
            <person name="Clum A."/>
            <person name="Lindquist E."/>
            <person name="Daum C."/>
            <person name="Ramamoorthy G.K."/>
            <person name="Gryganskyi A."/>
            <person name="Culley D."/>
            <person name="Magnuson J.K."/>
            <person name="James T.Y."/>
            <person name="O'Malley M.A."/>
            <person name="Stajich J.E."/>
            <person name="Spatafora J.W."/>
            <person name="Visel A."/>
            <person name="Grigoriev I.V."/>
        </authorList>
    </citation>
    <scope>NUCLEOTIDE SEQUENCE [LARGE SCALE GENOMIC DNA]</scope>
    <source>
        <strain evidence="6 7">NRRL 3301</strain>
    </source>
</reference>
<proteinExistence type="predicted"/>
<dbReference type="AlphaFoldDB" id="A0A1X2GR18"/>
<organism evidence="6 7">
    <name type="scientific">Hesseltinella vesiculosa</name>
    <dbReference type="NCBI Taxonomy" id="101127"/>
    <lineage>
        <taxon>Eukaryota</taxon>
        <taxon>Fungi</taxon>
        <taxon>Fungi incertae sedis</taxon>
        <taxon>Mucoromycota</taxon>
        <taxon>Mucoromycotina</taxon>
        <taxon>Mucoromycetes</taxon>
        <taxon>Mucorales</taxon>
        <taxon>Cunninghamellaceae</taxon>
        <taxon>Hesseltinella</taxon>
    </lineage>
</organism>
<evidence type="ECO:0000256" key="2">
    <source>
        <dbReference type="ARBA" id="ARBA00022692"/>
    </source>
</evidence>
<feature type="transmembrane region" description="Helical" evidence="5">
    <location>
        <begin position="39"/>
        <end position="57"/>
    </location>
</feature>
<dbReference type="OrthoDB" id="2282261at2759"/>
<evidence type="ECO:0000256" key="5">
    <source>
        <dbReference type="SAM" id="Phobius"/>
    </source>
</evidence>
<feature type="transmembrane region" description="Helical" evidence="5">
    <location>
        <begin position="12"/>
        <end position="32"/>
    </location>
</feature>
<comment type="subcellular location">
    <subcellularLocation>
        <location evidence="1">Membrane</location>
        <topology evidence="1">Multi-pass membrane protein</topology>
    </subcellularLocation>
</comment>